<feature type="binding site" evidence="6">
    <location>
        <position position="42"/>
    </location>
    <ligand>
        <name>NAD(+)</name>
        <dbReference type="ChEBI" id="CHEBI:57540"/>
    </ligand>
</feature>
<feature type="binding site" evidence="6">
    <location>
        <position position="146"/>
    </location>
    <ligand>
        <name>NAD(+)</name>
        <dbReference type="ChEBI" id="CHEBI:57540"/>
    </ligand>
</feature>
<dbReference type="SUPFAM" id="SSF51735">
    <property type="entry name" value="NAD(P)-binding Rossmann-fold domains"/>
    <property type="match status" value="1"/>
</dbReference>
<comment type="function">
    <text evidence="6">Catalyzes the conversion of lactate to pyruvate.</text>
</comment>
<feature type="binding site" evidence="6">
    <location>
        <position position="91"/>
    </location>
    <ligand>
        <name>substrate</name>
    </ligand>
</feature>
<feature type="domain" description="Lactate/malate dehydrogenase C-terminal" evidence="8">
    <location>
        <begin position="148"/>
        <end position="316"/>
    </location>
</feature>
<evidence type="ECO:0000256" key="4">
    <source>
        <dbReference type="ARBA" id="ARBA00023002"/>
    </source>
</evidence>
<comment type="catalytic activity">
    <reaction evidence="6">
        <text>(S)-lactate + NAD(+) = pyruvate + NADH + H(+)</text>
        <dbReference type="Rhea" id="RHEA:23444"/>
        <dbReference type="ChEBI" id="CHEBI:15361"/>
        <dbReference type="ChEBI" id="CHEBI:15378"/>
        <dbReference type="ChEBI" id="CHEBI:16651"/>
        <dbReference type="ChEBI" id="CHEBI:57540"/>
        <dbReference type="ChEBI" id="CHEBI:57945"/>
        <dbReference type="EC" id="1.1.1.27"/>
    </reaction>
</comment>
<dbReference type="RefSeq" id="WP_224034800.1">
    <property type="nucleotide sequence ID" value="NZ_AP024849.1"/>
</dbReference>
<accession>A0ABM7TB34</accession>
<dbReference type="NCBIfam" id="NF000824">
    <property type="entry name" value="PRK00066.1"/>
    <property type="match status" value="1"/>
</dbReference>
<evidence type="ECO:0000256" key="3">
    <source>
        <dbReference type="ARBA" id="ARBA00012967"/>
    </source>
</evidence>
<feature type="binding site" evidence="6">
    <location>
        <position position="104"/>
    </location>
    <ligand>
        <name>NAD(+)</name>
        <dbReference type="ChEBI" id="CHEBI:57540"/>
    </ligand>
</feature>
<dbReference type="InterPro" id="IPR001557">
    <property type="entry name" value="L-lactate/malate_DH"/>
</dbReference>
<dbReference type="EC" id="1.1.1.27" evidence="3 6"/>
<feature type="binding site" evidence="6">
    <location>
        <position position="233"/>
    </location>
    <ligand>
        <name>substrate</name>
    </ligand>
</feature>
<dbReference type="InterPro" id="IPR015955">
    <property type="entry name" value="Lactate_DH/Glyco_Ohase_4_C"/>
</dbReference>
<sequence length="317" mass="34400">MGIRTRKVVIIGAGHVGSHCGFALATQGVCDEIIMVDIDEAKANSQAVDLSDAVAYLPHHVETRQGSLEECTDADIVVISAGPLPMKDQTRLDTLEATIKIVDTIIDPIVKSGFKGIIVSISNPCDVIAHYIWKRTGFPKNRVIGTGTALDSSRLRRILASEIGIDQKSIQGYSMGEHGDSQMVPWSHVSIGGKPLFDLIKEKPDTYGKLDLPDIVKRTAYAGWVVLNGKGSTEFGIGTALTEVVKTIFHDEKRILPCSVLLEGEYAQENVFASVPAILGKNGVEGIIEINLTQQEQKEFDNTCGILKDYIEKAKAL</sequence>
<evidence type="ECO:0000256" key="1">
    <source>
        <dbReference type="ARBA" id="ARBA00004843"/>
    </source>
</evidence>
<keyword evidence="4 6" id="KW-0560">Oxidoreductase</keyword>
<evidence type="ECO:0000313" key="9">
    <source>
        <dbReference type="EMBL" id="BCZ48545.1"/>
    </source>
</evidence>
<gene>
    <name evidence="6 9" type="primary">ldh</name>
    <name evidence="9" type="ORF">psyc5s11_46120</name>
</gene>
<feature type="binding site" evidence="6">
    <location>
        <begin position="121"/>
        <end position="123"/>
    </location>
    <ligand>
        <name>NAD(+)</name>
        <dbReference type="ChEBI" id="CHEBI:57540"/>
    </ligand>
</feature>
<feature type="binding site" evidence="6">
    <location>
        <begin position="151"/>
        <end position="154"/>
    </location>
    <ligand>
        <name>substrate</name>
    </ligand>
</feature>
<dbReference type="InterPro" id="IPR011304">
    <property type="entry name" value="L-lactate_DH"/>
</dbReference>
<dbReference type="Gene3D" id="3.40.50.720">
    <property type="entry name" value="NAD(P)-binding Rossmann-like Domain"/>
    <property type="match status" value="1"/>
</dbReference>
<evidence type="ECO:0000256" key="2">
    <source>
        <dbReference type="ARBA" id="ARBA00006054"/>
    </source>
</evidence>
<dbReference type="Gene3D" id="3.90.110.10">
    <property type="entry name" value="Lactate dehydrogenase/glycoside hydrolase, family 4, C-terminal"/>
    <property type="match status" value="1"/>
</dbReference>
<dbReference type="PIRSF" id="PIRSF000102">
    <property type="entry name" value="Lac_mal_DH"/>
    <property type="match status" value="1"/>
</dbReference>
<evidence type="ECO:0000313" key="10">
    <source>
        <dbReference type="Proteomes" id="UP000824633"/>
    </source>
</evidence>
<dbReference type="HAMAP" id="MF_00488">
    <property type="entry name" value="Lactate_dehydrog"/>
    <property type="match status" value="1"/>
</dbReference>
<comment type="caution">
    <text evidence="6">Lacks conserved residue(s) required for the propagation of feature annotation.</text>
</comment>
<dbReference type="InterPro" id="IPR001236">
    <property type="entry name" value="Lactate/malate_DH_N"/>
</dbReference>
<comment type="pathway">
    <text evidence="1 6">Fermentation; pyruvate fermentation to lactate; (S)-lactate from pyruvate: step 1/1.</text>
</comment>
<protein>
    <recommendedName>
        <fullName evidence="3 6">L-lactate dehydrogenase</fullName>
        <shortName evidence="6">L-LDH</shortName>
        <ecNumber evidence="3 6">1.1.1.27</ecNumber>
    </recommendedName>
</protein>
<proteinExistence type="inferred from homology"/>
<evidence type="ECO:0000259" key="8">
    <source>
        <dbReference type="Pfam" id="PF02866"/>
    </source>
</evidence>
<feature type="domain" description="Lactate/malate dehydrogenase N-terminal" evidence="7">
    <location>
        <begin position="7"/>
        <end position="145"/>
    </location>
</feature>
<dbReference type="Pfam" id="PF02866">
    <property type="entry name" value="Ldh_1_C"/>
    <property type="match status" value="1"/>
</dbReference>
<dbReference type="PROSITE" id="PS00064">
    <property type="entry name" value="L_LDH"/>
    <property type="match status" value="1"/>
</dbReference>
<feature type="active site" description="Proton acceptor" evidence="6">
    <location>
        <position position="178"/>
    </location>
</feature>
<organism evidence="9 10">
    <name type="scientific">Clostridium gelidum</name>
    <dbReference type="NCBI Taxonomy" id="704125"/>
    <lineage>
        <taxon>Bacteria</taxon>
        <taxon>Bacillati</taxon>
        <taxon>Bacillota</taxon>
        <taxon>Clostridia</taxon>
        <taxon>Eubacteriales</taxon>
        <taxon>Clostridiaceae</taxon>
        <taxon>Clostridium</taxon>
    </lineage>
</organism>
<dbReference type="InterPro" id="IPR022383">
    <property type="entry name" value="Lactate/malate_DH_C"/>
</dbReference>
<keyword evidence="6" id="KW-0963">Cytoplasm</keyword>
<name>A0ABM7TB34_9CLOT</name>
<dbReference type="PANTHER" id="PTHR43128">
    <property type="entry name" value="L-2-HYDROXYCARBOXYLATE DEHYDROGENASE (NAD(P)(+))"/>
    <property type="match status" value="1"/>
</dbReference>
<feature type="binding site" evidence="6">
    <location>
        <position position="16"/>
    </location>
    <ligand>
        <name>NAD(+)</name>
        <dbReference type="ChEBI" id="CHEBI:57540"/>
    </ligand>
</feature>
<evidence type="ECO:0000259" key="7">
    <source>
        <dbReference type="Pfam" id="PF00056"/>
    </source>
</evidence>
<dbReference type="SUPFAM" id="SSF56327">
    <property type="entry name" value="LDH C-terminal domain-like"/>
    <property type="match status" value="1"/>
</dbReference>
<feature type="binding site" evidence="6">
    <location>
        <position position="37"/>
    </location>
    <ligand>
        <name>NAD(+)</name>
        <dbReference type="ChEBI" id="CHEBI:57540"/>
    </ligand>
</feature>
<comment type="subcellular location">
    <subcellularLocation>
        <location evidence="6">Cytoplasm</location>
    </subcellularLocation>
</comment>
<dbReference type="NCBIfam" id="TIGR01771">
    <property type="entry name" value="L-LDH-NAD"/>
    <property type="match status" value="1"/>
</dbReference>
<dbReference type="Proteomes" id="UP000824633">
    <property type="component" value="Chromosome"/>
</dbReference>
<keyword evidence="5 6" id="KW-0520">NAD</keyword>
<dbReference type="InterPro" id="IPR036291">
    <property type="entry name" value="NAD(P)-bd_dom_sf"/>
</dbReference>
<dbReference type="PANTHER" id="PTHR43128:SF31">
    <property type="entry name" value="L-LACTATE DEHYDROGENASE"/>
    <property type="match status" value="1"/>
</dbReference>
<reference evidence="10" key="1">
    <citation type="submission" date="2021-07" db="EMBL/GenBank/DDBJ databases">
        <title>Complete genome sequencing of a Clostridium isolate.</title>
        <authorList>
            <person name="Ueki A."/>
            <person name="Tonouchi A."/>
        </authorList>
    </citation>
    <scope>NUCLEOTIDE SEQUENCE [LARGE SCALE GENOMIC DNA]</scope>
    <source>
        <strain evidence="10">C5S11</strain>
    </source>
</reference>
<dbReference type="CDD" id="cd05291">
    <property type="entry name" value="HicDH_like"/>
    <property type="match status" value="1"/>
</dbReference>
<dbReference type="Pfam" id="PF00056">
    <property type="entry name" value="Ldh_1_N"/>
    <property type="match status" value="1"/>
</dbReference>
<dbReference type="InterPro" id="IPR018177">
    <property type="entry name" value="L-lactate_DH_AS"/>
</dbReference>
<keyword evidence="10" id="KW-1185">Reference proteome</keyword>
<comment type="subunit">
    <text evidence="6">Homotetramer.</text>
</comment>
<comment type="similarity">
    <text evidence="2 6">Belongs to the LDH/MDH superfamily. LDH family.</text>
</comment>
<feature type="binding site" evidence="6">
    <location>
        <begin position="123"/>
        <end position="126"/>
    </location>
    <ligand>
        <name>substrate</name>
    </ligand>
</feature>
<evidence type="ECO:0000256" key="6">
    <source>
        <dbReference type="HAMAP-Rule" id="MF_00488"/>
    </source>
</evidence>
<dbReference type="PRINTS" id="PR00086">
    <property type="entry name" value="LLDHDRGNASE"/>
</dbReference>
<evidence type="ECO:0000256" key="5">
    <source>
        <dbReference type="ARBA" id="ARBA00023027"/>
    </source>
</evidence>
<dbReference type="EMBL" id="AP024849">
    <property type="protein sequence ID" value="BCZ48545.1"/>
    <property type="molecule type" value="Genomic_DNA"/>
</dbReference>